<dbReference type="Gene3D" id="2.60.120.620">
    <property type="entry name" value="q2cbj1_9rhob like domain"/>
    <property type="match status" value="1"/>
</dbReference>
<dbReference type="SUPFAM" id="SSF51197">
    <property type="entry name" value="Clavaminate synthase-like"/>
    <property type="match status" value="1"/>
</dbReference>
<dbReference type="EMBL" id="JH818922">
    <property type="protein sequence ID" value="EKC27664.1"/>
    <property type="molecule type" value="Genomic_DNA"/>
</dbReference>
<dbReference type="InParanoid" id="K1Q8I9"/>
<dbReference type="HOGENOM" id="CLU_2135889_0_0_1"/>
<reference evidence="1" key="1">
    <citation type="journal article" date="2012" name="Nature">
        <title>The oyster genome reveals stress adaptation and complexity of shell formation.</title>
        <authorList>
            <person name="Zhang G."/>
            <person name="Fang X."/>
            <person name="Guo X."/>
            <person name="Li L."/>
            <person name="Luo R."/>
            <person name="Xu F."/>
            <person name="Yang P."/>
            <person name="Zhang L."/>
            <person name="Wang X."/>
            <person name="Qi H."/>
            <person name="Xiong Z."/>
            <person name="Que H."/>
            <person name="Xie Y."/>
            <person name="Holland P.W."/>
            <person name="Paps J."/>
            <person name="Zhu Y."/>
            <person name="Wu F."/>
            <person name="Chen Y."/>
            <person name="Wang J."/>
            <person name="Peng C."/>
            <person name="Meng J."/>
            <person name="Yang L."/>
            <person name="Liu J."/>
            <person name="Wen B."/>
            <person name="Zhang N."/>
            <person name="Huang Z."/>
            <person name="Zhu Q."/>
            <person name="Feng Y."/>
            <person name="Mount A."/>
            <person name="Hedgecock D."/>
            <person name="Xu Z."/>
            <person name="Liu Y."/>
            <person name="Domazet-Loso T."/>
            <person name="Du Y."/>
            <person name="Sun X."/>
            <person name="Zhang S."/>
            <person name="Liu B."/>
            <person name="Cheng P."/>
            <person name="Jiang X."/>
            <person name="Li J."/>
            <person name="Fan D."/>
            <person name="Wang W."/>
            <person name="Fu W."/>
            <person name="Wang T."/>
            <person name="Wang B."/>
            <person name="Zhang J."/>
            <person name="Peng Z."/>
            <person name="Li Y."/>
            <person name="Li N."/>
            <person name="Wang J."/>
            <person name="Chen M."/>
            <person name="He Y."/>
            <person name="Tan F."/>
            <person name="Song X."/>
            <person name="Zheng Q."/>
            <person name="Huang R."/>
            <person name="Yang H."/>
            <person name="Du X."/>
            <person name="Chen L."/>
            <person name="Yang M."/>
            <person name="Gaffney P.M."/>
            <person name="Wang S."/>
            <person name="Luo L."/>
            <person name="She Z."/>
            <person name="Ming Y."/>
            <person name="Huang W."/>
            <person name="Zhang S."/>
            <person name="Huang B."/>
            <person name="Zhang Y."/>
            <person name="Qu T."/>
            <person name="Ni P."/>
            <person name="Miao G."/>
            <person name="Wang J."/>
            <person name="Wang Q."/>
            <person name="Steinberg C.E."/>
            <person name="Wang H."/>
            <person name="Li N."/>
            <person name="Qian L."/>
            <person name="Zhang G."/>
            <person name="Li Y."/>
            <person name="Yang H."/>
            <person name="Liu X."/>
            <person name="Wang J."/>
            <person name="Yin Y."/>
            <person name="Wang J."/>
        </authorList>
    </citation>
    <scope>NUCLEOTIDE SEQUENCE [LARGE SCALE GENOMIC DNA]</scope>
    <source>
        <strain evidence="1">05x7-T-G4-1.051#20</strain>
    </source>
</reference>
<evidence type="ECO:0000313" key="1">
    <source>
        <dbReference type="EMBL" id="EKC27664.1"/>
    </source>
</evidence>
<protein>
    <submittedName>
        <fullName evidence="1">Uncharacterized protein</fullName>
    </submittedName>
</protein>
<name>K1Q8I9_MAGGI</name>
<accession>K1Q8I9</accession>
<gene>
    <name evidence="1" type="ORF">CGI_10001845</name>
</gene>
<proteinExistence type="predicted"/>
<organism evidence="1">
    <name type="scientific">Magallana gigas</name>
    <name type="common">Pacific oyster</name>
    <name type="synonym">Crassostrea gigas</name>
    <dbReference type="NCBI Taxonomy" id="29159"/>
    <lineage>
        <taxon>Eukaryota</taxon>
        <taxon>Metazoa</taxon>
        <taxon>Spiralia</taxon>
        <taxon>Lophotrochozoa</taxon>
        <taxon>Mollusca</taxon>
        <taxon>Bivalvia</taxon>
        <taxon>Autobranchia</taxon>
        <taxon>Pteriomorphia</taxon>
        <taxon>Ostreida</taxon>
        <taxon>Ostreoidea</taxon>
        <taxon>Ostreidae</taxon>
        <taxon>Magallana</taxon>
    </lineage>
</organism>
<sequence>MATEADFTYDEATFEVTDKILKAFKEQGYIILRGLFNPEELKKIKSVLEETDLIPDATGRMPKMVLWRAPGTDVTGMVCRCEKVVTTSEKVGTNSERGHMGSVSGFREFDTVQ</sequence>
<dbReference type="AlphaFoldDB" id="K1Q8I9"/>